<evidence type="ECO:0000256" key="13">
    <source>
        <dbReference type="PROSITE-ProRule" id="PRU00576"/>
    </source>
</evidence>
<dbReference type="SUPFAM" id="SSF103473">
    <property type="entry name" value="MFS general substrate transporter"/>
    <property type="match status" value="1"/>
</dbReference>
<dbReference type="PROSITE" id="PS50021">
    <property type="entry name" value="CH"/>
    <property type="match status" value="1"/>
</dbReference>
<feature type="domain" description="Major facilitator superfamily (MFS) profile" evidence="17">
    <location>
        <begin position="88"/>
        <end position="524"/>
    </location>
</feature>
<dbReference type="FunFam" id="1.10.418.10:FF:000007">
    <property type="entry name" value="Microtubule-associated protein, RP/EB family, member 2"/>
    <property type="match status" value="1"/>
</dbReference>
<evidence type="ECO:0000256" key="2">
    <source>
        <dbReference type="ARBA" id="ARBA00004245"/>
    </source>
</evidence>
<dbReference type="Proteomes" id="UP000192578">
    <property type="component" value="Unassembled WGS sequence"/>
</dbReference>
<evidence type="ECO:0000256" key="10">
    <source>
        <dbReference type="ARBA" id="ARBA00023136"/>
    </source>
</evidence>
<dbReference type="OrthoDB" id="2119228at2759"/>
<dbReference type="Pfam" id="PF00307">
    <property type="entry name" value="CH"/>
    <property type="match status" value="1"/>
</dbReference>
<feature type="transmembrane region" description="Helical" evidence="15">
    <location>
        <begin position="497"/>
        <end position="519"/>
    </location>
</feature>
<reference evidence="20" key="1">
    <citation type="submission" date="2017-01" db="EMBL/GenBank/DDBJ databases">
        <title>Comparative genomics of anhydrobiosis in the tardigrade Hypsibius dujardini.</title>
        <authorList>
            <person name="Yoshida Y."/>
            <person name="Koutsovoulos G."/>
            <person name="Laetsch D."/>
            <person name="Stevens L."/>
            <person name="Kumar S."/>
            <person name="Horikawa D."/>
            <person name="Ishino K."/>
            <person name="Komine S."/>
            <person name="Tomita M."/>
            <person name="Blaxter M."/>
            <person name="Arakawa K."/>
        </authorList>
    </citation>
    <scope>NUCLEOTIDE SEQUENCE [LARGE SCALE GENOMIC DNA]</scope>
    <source>
        <strain evidence="20">Z151</strain>
    </source>
</reference>
<feature type="transmembrane region" description="Helical" evidence="15">
    <location>
        <begin position="355"/>
        <end position="375"/>
    </location>
</feature>
<keyword evidence="12" id="KW-0131">Cell cycle</keyword>
<evidence type="ECO:0000256" key="11">
    <source>
        <dbReference type="ARBA" id="ARBA00023212"/>
    </source>
</evidence>
<evidence type="ECO:0000259" key="17">
    <source>
        <dbReference type="PROSITE" id="PS50850"/>
    </source>
</evidence>
<dbReference type="InterPro" id="IPR005828">
    <property type="entry name" value="MFS_sugar_transport-like"/>
</dbReference>
<evidence type="ECO:0000259" key="18">
    <source>
        <dbReference type="PROSITE" id="PS51230"/>
    </source>
</evidence>
<evidence type="ECO:0000256" key="12">
    <source>
        <dbReference type="ARBA" id="ARBA00023306"/>
    </source>
</evidence>
<evidence type="ECO:0000256" key="7">
    <source>
        <dbReference type="ARBA" id="ARBA00022701"/>
    </source>
</evidence>
<evidence type="ECO:0000256" key="5">
    <source>
        <dbReference type="ARBA" id="ARBA00022618"/>
    </source>
</evidence>
<evidence type="ECO:0000256" key="9">
    <source>
        <dbReference type="ARBA" id="ARBA00022989"/>
    </source>
</evidence>
<dbReference type="PROSITE" id="PS50850">
    <property type="entry name" value="MFS"/>
    <property type="match status" value="1"/>
</dbReference>
<dbReference type="CDD" id="cd17317">
    <property type="entry name" value="MFS_SLC22"/>
    <property type="match status" value="1"/>
</dbReference>
<dbReference type="GO" id="GO:0051301">
    <property type="term" value="P:cell division"/>
    <property type="evidence" value="ECO:0007669"/>
    <property type="project" value="UniProtKB-KW"/>
</dbReference>
<evidence type="ECO:0000259" key="16">
    <source>
        <dbReference type="PROSITE" id="PS50021"/>
    </source>
</evidence>
<dbReference type="InterPro" id="IPR036259">
    <property type="entry name" value="MFS_trans_sf"/>
</dbReference>
<evidence type="ECO:0000256" key="1">
    <source>
        <dbReference type="ARBA" id="ARBA00004141"/>
    </source>
</evidence>
<dbReference type="Gene3D" id="1.10.418.10">
    <property type="entry name" value="Calponin-like domain"/>
    <property type="match status" value="1"/>
</dbReference>
<dbReference type="InterPro" id="IPR001715">
    <property type="entry name" value="CH_dom"/>
</dbReference>
<comment type="subcellular location">
    <subcellularLocation>
        <location evidence="2">Cytoplasm</location>
        <location evidence="2">Cytoskeleton</location>
    </subcellularLocation>
    <subcellularLocation>
        <location evidence="1">Membrane</location>
        <topology evidence="1">Multi-pass membrane protein</topology>
    </subcellularLocation>
</comment>
<dbReference type="Gene3D" id="1.20.5.1430">
    <property type="match status" value="1"/>
</dbReference>
<feature type="compositionally biased region" description="Low complexity" evidence="14">
    <location>
        <begin position="764"/>
        <end position="808"/>
    </location>
</feature>
<feature type="region of interest" description="Disordered" evidence="14">
    <location>
        <begin position="922"/>
        <end position="944"/>
    </location>
</feature>
<dbReference type="InterPro" id="IPR036872">
    <property type="entry name" value="CH_dom_sf"/>
</dbReference>
<organism evidence="19 20">
    <name type="scientific">Hypsibius exemplaris</name>
    <name type="common">Freshwater tardigrade</name>
    <dbReference type="NCBI Taxonomy" id="2072580"/>
    <lineage>
        <taxon>Eukaryota</taxon>
        <taxon>Metazoa</taxon>
        <taxon>Ecdysozoa</taxon>
        <taxon>Tardigrada</taxon>
        <taxon>Eutardigrada</taxon>
        <taxon>Parachela</taxon>
        <taxon>Hypsibioidea</taxon>
        <taxon>Hypsibiidae</taxon>
        <taxon>Hypsibius</taxon>
    </lineage>
</organism>
<dbReference type="PANTHER" id="PTHR10623">
    <property type="entry name" value="MICROTUBULE-ASSOCIATED PROTEIN RP/EB FAMILY MEMBER"/>
    <property type="match status" value="1"/>
</dbReference>
<gene>
    <name evidence="19" type="ORF">BV898_11162</name>
</gene>
<dbReference type="GO" id="GO:0005874">
    <property type="term" value="C:microtubule"/>
    <property type="evidence" value="ECO:0007669"/>
    <property type="project" value="UniProtKB-KW"/>
</dbReference>
<evidence type="ECO:0000313" key="20">
    <source>
        <dbReference type="Proteomes" id="UP000192578"/>
    </source>
</evidence>
<feature type="transmembrane region" description="Helical" evidence="15">
    <location>
        <begin position="411"/>
        <end position="430"/>
    </location>
</feature>
<name>A0A1W0WHI0_HYPEX</name>
<comment type="similarity">
    <text evidence="3">Belongs to the MAPRE family.</text>
</comment>
<evidence type="ECO:0000256" key="4">
    <source>
        <dbReference type="ARBA" id="ARBA00022490"/>
    </source>
</evidence>
<evidence type="ECO:0000313" key="19">
    <source>
        <dbReference type="EMBL" id="OQV14656.1"/>
    </source>
</evidence>
<keyword evidence="10 15" id="KW-0472">Membrane</keyword>
<dbReference type="GO" id="GO:0008017">
    <property type="term" value="F:microtubule binding"/>
    <property type="evidence" value="ECO:0007669"/>
    <property type="project" value="InterPro"/>
</dbReference>
<protein>
    <submittedName>
        <fullName evidence="19">Carcinine</fullName>
    </submittedName>
</protein>
<feature type="transmembrane region" description="Helical" evidence="15">
    <location>
        <begin position="20"/>
        <end position="44"/>
    </location>
</feature>
<feature type="transmembrane region" description="Helical" evidence="15">
    <location>
        <begin position="262"/>
        <end position="280"/>
    </location>
</feature>
<keyword evidence="11" id="KW-0206">Cytoskeleton</keyword>
<evidence type="ECO:0000256" key="3">
    <source>
        <dbReference type="ARBA" id="ARBA00010729"/>
    </source>
</evidence>
<dbReference type="InterPro" id="IPR020846">
    <property type="entry name" value="MFS_dom"/>
</dbReference>
<dbReference type="EMBL" id="MTYJ01000101">
    <property type="protein sequence ID" value="OQV14656.1"/>
    <property type="molecule type" value="Genomic_DNA"/>
</dbReference>
<proteinExistence type="inferred from homology"/>
<dbReference type="Pfam" id="PF00083">
    <property type="entry name" value="Sugar_tr"/>
    <property type="match status" value="1"/>
</dbReference>
<keyword evidence="6 15" id="KW-0812">Transmembrane</keyword>
<keyword evidence="5" id="KW-0132">Cell division</keyword>
<keyword evidence="20" id="KW-1185">Reference proteome</keyword>
<dbReference type="CDD" id="cd00014">
    <property type="entry name" value="CH_SF"/>
    <property type="match status" value="1"/>
</dbReference>
<dbReference type="PROSITE" id="PS51230">
    <property type="entry name" value="EB1_C"/>
    <property type="match status" value="1"/>
</dbReference>
<evidence type="ECO:0000256" key="6">
    <source>
        <dbReference type="ARBA" id="ARBA00022692"/>
    </source>
</evidence>
<dbReference type="Gene3D" id="1.20.1250.20">
    <property type="entry name" value="MFS general substrate transporter like domains"/>
    <property type="match status" value="1"/>
</dbReference>
<feature type="transmembrane region" description="Helical" evidence="15">
    <location>
        <begin position="232"/>
        <end position="256"/>
    </location>
</feature>
<evidence type="ECO:0000256" key="14">
    <source>
        <dbReference type="SAM" id="MobiDB-lite"/>
    </source>
</evidence>
<dbReference type="SUPFAM" id="SSF47576">
    <property type="entry name" value="Calponin-homology domain, CH-domain"/>
    <property type="match status" value="1"/>
</dbReference>
<comment type="caution">
    <text evidence="19">The sequence shown here is derived from an EMBL/GenBank/DDBJ whole genome shotgun (WGS) entry which is preliminary data.</text>
</comment>
<evidence type="ECO:0000256" key="15">
    <source>
        <dbReference type="SAM" id="Phobius"/>
    </source>
</evidence>
<dbReference type="GO" id="GO:0022857">
    <property type="term" value="F:transmembrane transporter activity"/>
    <property type="evidence" value="ECO:0007669"/>
    <property type="project" value="InterPro"/>
</dbReference>
<dbReference type="InterPro" id="IPR004953">
    <property type="entry name" value="EB1_C"/>
</dbReference>
<keyword evidence="8" id="KW-0498">Mitosis</keyword>
<keyword evidence="9 15" id="KW-1133">Transmembrane helix</keyword>
<evidence type="ECO:0000256" key="8">
    <source>
        <dbReference type="ARBA" id="ARBA00022776"/>
    </source>
</evidence>
<accession>A0A1W0WHI0</accession>
<dbReference type="AlphaFoldDB" id="A0A1W0WHI0"/>
<dbReference type="SUPFAM" id="SSF140612">
    <property type="entry name" value="EB1 dimerisation domain-like"/>
    <property type="match status" value="1"/>
</dbReference>
<feature type="domain" description="Calponin-homology (CH)" evidence="16">
    <location>
        <begin position="623"/>
        <end position="725"/>
    </location>
</feature>
<sequence>MDYDDLLQIVNPFGKYQKLLIFLVLQLALVPCGFSLYNAVFLAATPADYWCRLPSPVDTSTTNSRKIFFPPQEHNGLPGVSRCEMYDLNYTSFTSEFYDLNDTTLILANSSHSKTGCQDGWEFEQDVYQNTVVTEYSLVCDQDLGASISFGLASFGGVMGTLIWGLLADRWGRKPTFFTLIAFQSLCNVACSFSPNFIFYCVCRFLIGSTTGFSYTLPYLLSIELTGTKTRVLMSVICSASYTISVIWMVGIAYAIRTWRMLNLVAAVPVLCILGLWAVFPESPRWLLTQGRYVEVEAFIRKASRVNKRPLPKDIDENLPQILEEINLENKNSSITEKHSMIDLFRTPNLRKKTLILIFINFCNVGVFYGLTYWAPAFGQDPHLNTMLSGLVEFPPYLFASFFCNKFGRRATLVVAMIFGAIASISAAVVPTTASGAIMALSLITKFFITLTFMVGELLEEEIFPTVVRGEGASLTILLSSVAGCAAPFVVHLGHSLLALPLAVFGGLCLFAAISALFLPETVGRDLPQTLAEGEAMGKDMSWKDILSLRLPASSRRDPELDTENSTNRVHMAMERSWNTKPVKTIYQDFYLFNPDNSYSSHPGKMAHQKAVNVFSTSVTTDNISRHDMLNWVNNCLQSNFQKIEDLATGAAYCQFMHILFPNTVMMKKVKFNTRLEHEYVSNFKILQGSLKAVGVDKIIPVEKLIKGKFQDNFEFVQWFKKFFDANAADIDMESYDPMEARGGEPMGGPSSTSPAAKPTGGIKFAPKPAAAPKRADPTPVNSARPTTAATTAAAAAPKSARPAASVAGKSGRGDATAVAAPANGNGKHESIPTLNNLSLENLNSVLATQMEHMQLELAELKVACENANQERDFYYSKLRDIEVQCQEADKNGTPIDGVKILSIMYAPDAGVPVDPLEDIENGGGHIEAGSLESGGIAAEEEEY</sequence>
<feature type="transmembrane region" description="Helical" evidence="15">
    <location>
        <begin position="471"/>
        <end position="491"/>
    </location>
</feature>
<feature type="domain" description="EB1 C-terminal" evidence="18">
    <location>
        <begin position="843"/>
        <end position="914"/>
    </location>
</feature>
<feature type="transmembrane region" description="Helical" evidence="15">
    <location>
        <begin position="144"/>
        <end position="167"/>
    </location>
</feature>
<keyword evidence="4" id="KW-0963">Cytoplasm</keyword>
<dbReference type="Pfam" id="PF03271">
    <property type="entry name" value="EB1"/>
    <property type="match status" value="1"/>
</dbReference>
<feature type="transmembrane region" description="Helical" evidence="15">
    <location>
        <begin position="436"/>
        <end position="459"/>
    </location>
</feature>
<feature type="region of interest" description="Disordered" evidence="14">
    <location>
        <begin position="738"/>
        <end position="832"/>
    </location>
</feature>
<dbReference type="InterPro" id="IPR036133">
    <property type="entry name" value="EB1_C_sf"/>
</dbReference>
<keyword evidence="7 13" id="KW-0493">Microtubule</keyword>
<dbReference type="InterPro" id="IPR027328">
    <property type="entry name" value="MAPRE"/>
</dbReference>
<dbReference type="GO" id="GO:0016020">
    <property type="term" value="C:membrane"/>
    <property type="evidence" value="ECO:0007669"/>
    <property type="project" value="UniProtKB-SubCell"/>
</dbReference>